<accession>A0ABQ9HT20</accession>
<gene>
    <name evidence="2" type="ORF">PR048_013740</name>
</gene>
<evidence type="ECO:0000313" key="3">
    <source>
        <dbReference type="Proteomes" id="UP001159363"/>
    </source>
</evidence>
<evidence type="ECO:0000313" key="2">
    <source>
        <dbReference type="EMBL" id="KAJ8887524.1"/>
    </source>
</evidence>
<feature type="compositionally biased region" description="Basic and acidic residues" evidence="1">
    <location>
        <begin position="19"/>
        <end position="28"/>
    </location>
</feature>
<sequence length="173" mass="19010">MAHTERGGVNIKSTANGRRGRENWKIQHESPSGLKINGLAGERQGTNSVHYCVPLTRVASGLRYLSVLVDRYDSNALTHLRHSPFGPRRGTGDPREYPPTNVIVRYDSHSRKPVGIVLAETAGQWVFSGISYYPCPCNPTLLHSLLISPLLDSQELDVKSSWSQSNSADTSGL</sequence>
<comment type="caution">
    <text evidence="2">The sequence shown here is derived from an EMBL/GenBank/DDBJ whole genome shotgun (WGS) entry which is preliminary data.</text>
</comment>
<evidence type="ECO:0000256" key="1">
    <source>
        <dbReference type="SAM" id="MobiDB-lite"/>
    </source>
</evidence>
<reference evidence="2 3" key="1">
    <citation type="submission" date="2023-02" db="EMBL/GenBank/DDBJ databases">
        <title>LHISI_Scaffold_Assembly.</title>
        <authorList>
            <person name="Stuart O.P."/>
            <person name="Cleave R."/>
            <person name="Magrath M.J.L."/>
            <person name="Mikheyev A.S."/>
        </authorList>
    </citation>
    <scope>NUCLEOTIDE SEQUENCE [LARGE SCALE GENOMIC DNA]</scope>
    <source>
        <strain evidence="2">Daus_M_001</strain>
        <tissue evidence="2">Leg muscle</tissue>
    </source>
</reference>
<dbReference type="Proteomes" id="UP001159363">
    <property type="component" value="Chromosome X"/>
</dbReference>
<protein>
    <submittedName>
        <fullName evidence="2">Uncharacterized protein</fullName>
    </submittedName>
</protein>
<dbReference type="EMBL" id="JARBHB010000004">
    <property type="protein sequence ID" value="KAJ8887524.1"/>
    <property type="molecule type" value="Genomic_DNA"/>
</dbReference>
<name>A0ABQ9HT20_9NEOP</name>
<feature type="region of interest" description="Disordered" evidence="1">
    <location>
        <begin position="1"/>
        <end position="28"/>
    </location>
</feature>
<keyword evidence="3" id="KW-1185">Reference proteome</keyword>
<organism evidence="2 3">
    <name type="scientific">Dryococelus australis</name>
    <dbReference type="NCBI Taxonomy" id="614101"/>
    <lineage>
        <taxon>Eukaryota</taxon>
        <taxon>Metazoa</taxon>
        <taxon>Ecdysozoa</taxon>
        <taxon>Arthropoda</taxon>
        <taxon>Hexapoda</taxon>
        <taxon>Insecta</taxon>
        <taxon>Pterygota</taxon>
        <taxon>Neoptera</taxon>
        <taxon>Polyneoptera</taxon>
        <taxon>Phasmatodea</taxon>
        <taxon>Verophasmatodea</taxon>
        <taxon>Anareolatae</taxon>
        <taxon>Phasmatidae</taxon>
        <taxon>Eurycanthinae</taxon>
        <taxon>Dryococelus</taxon>
    </lineage>
</organism>
<proteinExistence type="predicted"/>